<sequence>FCTSSCMPNQYLQLDDNCAQARIDYYCPYFYSDNQLGYKICVLQCPVQYYLASFECVLSCMPLMYANTTSRQCVIECKDYYQSKTINGFDQNACSSSCLANILINIINDNIALNQCVSSCDQLQSQTSIQLDGQLYCKLSYLLFYVNKQLLYDLSNSSTCNFSLFQIYNFCTDQPCSSSTLIFGQGFTYQFKLFHICVSDCVMFGLFQYQNKTDDFCINCTENIYYRQLDQISCSVVQDPTLCPFYLNSSAFKQCVAQCENPYITYNIMCVENCPTGFEFNNSNYCAQNCQTAWELIDSKATCVQSCKNASFYVYTKDKSCIESCYQTQFIVDNNNYCSHCTSNELLNFLYFNCSIQTSSCASLVIMNQICVNDSCYNIMNYFKDSKIQEQKYNLLDQCVDCKQIDQYLDGQNCTSQCQSLYYFNSIPKLCTNCDNINNFRYLNMQCANVQLIEQCPYYYIVDNYFECAVDCGSLLYQQIQRLCLTQCFDSAPFISFNQTCWDSCPKSFNLINGSYFCSDCDIGFVSELLVFGTPQCTVNCVVAVVKNNQLTCQKQCIPNINCSNVTILMSQCKLFINFDQCTSCLYGNISNVCLPYNKGNCDPSYAISKNFGCEKILWNSTYSILPTGQKLFIQSCNGQLIGQQCVPFQCQSGQVYVAGACYSQDNCKPDSDSICYPLFEIDDQW</sequence>
<dbReference type="AlphaFoldDB" id="A0A146KAJ8"/>
<feature type="non-terminal residue" evidence="1">
    <location>
        <position position="1"/>
    </location>
</feature>
<dbReference type="EMBL" id="GDID01003019">
    <property type="protein sequence ID" value="JAP93587.1"/>
    <property type="molecule type" value="Transcribed_RNA"/>
</dbReference>
<organism evidence="1">
    <name type="scientific">Trepomonas sp. PC1</name>
    <dbReference type="NCBI Taxonomy" id="1076344"/>
    <lineage>
        <taxon>Eukaryota</taxon>
        <taxon>Metamonada</taxon>
        <taxon>Diplomonadida</taxon>
        <taxon>Hexamitidae</taxon>
        <taxon>Hexamitinae</taxon>
        <taxon>Trepomonas</taxon>
    </lineage>
</organism>
<proteinExistence type="predicted"/>
<accession>A0A146KAJ8</accession>
<reference evidence="1" key="1">
    <citation type="submission" date="2015-07" db="EMBL/GenBank/DDBJ databases">
        <title>Adaptation to a free-living lifestyle via gene acquisitions in the diplomonad Trepomonas sp. PC1.</title>
        <authorList>
            <person name="Xu F."/>
            <person name="Jerlstrom-Hultqvist J."/>
            <person name="Kolisko M."/>
            <person name="Simpson A.G.B."/>
            <person name="Roger A.J."/>
            <person name="Svard S.G."/>
            <person name="Andersson J.O."/>
        </authorList>
    </citation>
    <scope>NUCLEOTIDE SEQUENCE</scope>
    <source>
        <strain evidence="1">PC1</strain>
    </source>
</reference>
<gene>
    <name evidence="1" type="ORF">TPC1_14077</name>
</gene>
<evidence type="ECO:0000313" key="1">
    <source>
        <dbReference type="EMBL" id="JAP93587.1"/>
    </source>
</evidence>
<feature type="non-terminal residue" evidence="1">
    <location>
        <position position="686"/>
    </location>
</feature>
<name>A0A146KAJ8_9EUKA</name>
<protein>
    <submittedName>
        <fullName evidence="1">Uncharacterized protein</fullName>
    </submittedName>
</protein>